<evidence type="ECO:0000256" key="10">
    <source>
        <dbReference type="ARBA" id="ARBA00022741"/>
    </source>
</evidence>
<evidence type="ECO:0000256" key="2">
    <source>
        <dbReference type="ARBA" id="ARBA00004990"/>
    </source>
</evidence>
<keyword evidence="9" id="KW-0566">Pantothenate biosynthesis</keyword>
<organism evidence="15 16">
    <name type="scientific">Phoenix dactylifera</name>
    <name type="common">Date palm</name>
    <dbReference type="NCBI Taxonomy" id="42345"/>
    <lineage>
        <taxon>Eukaryota</taxon>
        <taxon>Viridiplantae</taxon>
        <taxon>Streptophyta</taxon>
        <taxon>Embryophyta</taxon>
        <taxon>Tracheophyta</taxon>
        <taxon>Spermatophyta</taxon>
        <taxon>Magnoliopsida</taxon>
        <taxon>Liliopsida</taxon>
        <taxon>Arecaceae</taxon>
        <taxon>Coryphoideae</taxon>
        <taxon>Phoeniceae</taxon>
        <taxon>Phoenix</taxon>
    </lineage>
</organism>
<comment type="catalytic activity">
    <reaction evidence="14">
        <text>(R)-pantoate + beta-alanine + ATP = (R)-pantothenate + AMP + diphosphate + H(+)</text>
        <dbReference type="Rhea" id="RHEA:10912"/>
        <dbReference type="ChEBI" id="CHEBI:15378"/>
        <dbReference type="ChEBI" id="CHEBI:15980"/>
        <dbReference type="ChEBI" id="CHEBI:29032"/>
        <dbReference type="ChEBI" id="CHEBI:30616"/>
        <dbReference type="ChEBI" id="CHEBI:33019"/>
        <dbReference type="ChEBI" id="CHEBI:57966"/>
        <dbReference type="ChEBI" id="CHEBI:456215"/>
        <dbReference type="EC" id="6.3.2.1"/>
    </reaction>
</comment>
<dbReference type="InterPro" id="IPR042176">
    <property type="entry name" value="Pantoate_ligase_C"/>
</dbReference>
<dbReference type="PANTHER" id="PTHR21299">
    <property type="entry name" value="CYTIDYLATE KINASE/PANTOATE-BETA-ALANINE LIGASE"/>
    <property type="match status" value="1"/>
</dbReference>
<gene>
    <name evidence="16" type="primary">LOC103696498</name>
</gene>
<evidence type="ECO:0000256" key="14">
    <source>
        <dbReference type="ARBA" id="ARBA00048258"/>
    </source>
</evidence>
<evidence type="ECO:0000256" key="3">
    <source>
        <dbReference type="ARBA" id="ARBA00009256"/>
    </source>
</evidence>
<comment type="subcellular location">
    <subcellularLocation>
        <location evidence="1">Cytoplasm</location>
    </subcellularLocation>
</comment>
<dbReference type="NCBIfam" id="TIGR00018">
    <property type="entry name" value="panC"/>
    <property type="match status" value="1"/>
</dbReference>
<dbReference type="PANTHER" id="PTHR21299:SF1">
    <property type="entry name" value="PANTOATE--BETA-ALANINE LIGASE"/>
    <property type="match status" value="1"/>
</dbReference>
<dbReference type="SUPFAM" id="SSF52374">
    <property type="entry name" value="Nucleotidylyl transferase"/>
    <property type="match status" value="1"/>
</dbReference>
<dbReference type="GeneID" id="103696498"/>
<dbReference type="InterPro" id="IPR014729">
    <property type="entry name" value="Rossmann-like_a/b/a_fold"/>
</dbReference>
<dbReference type="EC" id="6.3.2.1" evidence="5"/>
<dbReference type="NCBIfam" id="TIGR00125">
    <property type="entry name" value="cyt_tran_rel"/>
    <property type="match status" value="1"/>
</dbReference>
<keyword evidence="7" id="KW-0963">Cytoplasm</keyword>
<dbReference type="Proteomes" id="UP000228380">
    <property type="component" value="Unplaced"/>
</dbReference>
<comment type="subunit">
    <text evidence="4">Homodimer.</text>
</comment>
<keyword evidence="15" id="KW-1185">Reference proteome</keyword>
<keyword evidence="11" id="KW-0067">ATP-binding</keyword>
<evidence type="ECO:0000256" key="12">
    <source>
        <dbReference type="ARBA" id="ARBA00029902"/>
    </source>
</evidence>
<dbReference type="AlphaFoldDB" id="A0A8B7BGN9"/>
<accession>A0A8B7BGN9</accession>
<dbReference type="GO" id="GO:0015940">
    <property type="term" value="P:pantothenate biosynthetic process"/>
    <property type="evidence" value="ECO:0007669"/>
    <property type="project" value="UniProtKB-UniPathway"/>
</dbReference>
<evidence type="ECO:0000313" key="15">
    <source>
        <dbReference type="Proteomes" id="UP000228380"/>
    </source>
</evidence>
<dbReference type="InterPro" id="IPR003721">
    <property type="entry name" value="Pantoate_ligase"/>
</dbReference>
<dbReference type="Gene3D" id="3.30.1300.10">
    <property type="entry name" value="Pantoate-beta-alanine ligase, C-terminal domain"/>
    <property type="match status" value="1"/>
</dbReference>
<evidence type="ECO:0000256" key="13">
    <source>
        <dbReference type="ARBA" id="ARBA00032806"/>
    </source>
</evidence>
<evidence type="ECO:0000256" key="1">
    <source>
        <dbReference type="ARBA" id="ARBA00004496"/>
    </source>
</evidence>
<dbReference type="GO" id="GO:0005829">
    <property type="term" value="C:cytosol"/>
    <property type="evidence" value="ECO:0007669"/>
    <property type="project" value="TreeGrafter"/>
</dbReference>
<dbReference type="HAMAP" id="MF_00158">
    <property type="entry name" value="PanC"/>
    <property type="match status" value="1"/>
</dbReference>
<evidence type="ECO:0000256" key="7">
    <source>
        <dbReference type="ARBA" id="ARBA00022490"/>
    </source>
</evidence>
<proteinExistence type="inferred from homology"/>
<dbReference type="RefSeq" id="XP_008776378.2">
    <property type="nucleotide sequence ID" value="XM_008778156.4"/>
</dbReference>
<sequence length="314" mass="34686">MAKQPEVIRDKACMRSWSRLHRWKGKILALVPTMGFLHQGHLSLIREAKAQADVVVVSIYVNPGQFAPSEDLSTYPSDLHGDLQKLADAEVDAAFCPSNIYDCGSDGVPGEVGSGGGDESTAVSCLEAGDGRGREGHETWIRVERLEKGLCGRSRPVFFRGVATVVAKLFNIVEPDVAVFGKKDYQQWRIICRMVHDLDFAVRVIGSEIVREADGLAMSSRNVHLSPEEREKALSINRSLLQAKFSLQKEKYSCQDLKNLVVQTITQAGGRIDYVEIAEQETLIPVKEISSSVVVCVAAWFGNVRLIDNMEINI</sequence>
<protein>
    <recommendedName>
        <fullName evidence="6">Pantoate--beta-alanine ligase</fullName>
        <ecNumber evidence="5">6.3.2.1</ecNumber>
    </recommendedName>
    <alternativeName>
        <fullName evidence="13">Pantoate-activating enzyme</fullName>
    </alternativeName>
    <alternativeName>
        <fullName evidence="12">Pantothenate synthetase</fullName>
    </alternativeName>
</protein>
<dbReference type="UniPathway" id="UPA00028">
    <property type="reaction ID" value="UER00005"/>
</dbReference>
<keyword evidence="8 16" id="KW-0436">Ligase</keyword>
<dbReference type="Pfam" id="PF02569">
    <property type="entry name" value="Pantoate_ligase"/>
    <property type="match status" value="1"/>
</dbReference>
<keyword evidence="10" id="KW-0547">Nucleotide-binding</keyword>
<reference evidence="16" key="1">
    <citation type="submission" date="2025-08" db="UniProtKB">
        <authorList>
            <consortium name="RefSeq"/>
        </authorList>
    </citation>
    <scope>IDENTIFICATION</scope>
    <source>
        <tissue evidence="16">Young leaves</tissue>
    </source>
</reference>
<dbReference type="InterPro" id="IPR004821">
    <property type="entry name" value="Cyt_trans-like"/>
</dbReference>
<evidence type="ECO:0000256" key="4">
    <source>
        <dbReference type="ARBA" id="ARBA00011738"/>
    </source>
</evidence>
<evidence type="ECO:0000313" key="16">
    <source>
        <dbReference type="RefSeq" id="XP_008776378.2"/>
    </source>
</evidence>
<dbReference type="GO" id="GO:0005524">
    <property type="term" value="F:ATP binding"/>
    <property type="evidence" value="ECO:0007669"/>
    <property type="project" value="UniProtKB-KW"/>
</dbReference>
<dbReference type="CDD" id="cd00560">
    <property type="entry name" value="PanC"/>
    <property type="match status" value="1"/>
</dbReference>
<evidence type="ECO:0000256" key="11">
    <source>
        <dbReference type="ARBA" id="ARBA00022840"/>
    </source>
</evidence>
<dbReference type="Gene3D" id="3.40.50.620">
    <property type="entry name" value="HUPs"/>
    <property type="match status" value="1"/>
</dbReference>
<evidence type="ECO:0000256" key="9">
    <source>
        <dbReference type="ARBA" id="ARBA00022655"/>
    </source>
</evidence>
<evidence type="ECO:0000256" key="8">
    <source>
        <dbReference type="ARBA" id="ARBA00022598"/>
    </source>
</evidence>
<dbReference type="KEGG" id="pda:103696498"/>
<dbReference type="GO" id="GO:0004592">
    <property type="term" value="F:pantoate-beta-alanine ligase activity"/>
    <property type="evidence" value="ECO:0007669"/>
    <property type="project" value="UniProtKB-EC"/>
</dbReference>
<dbReference type="FunFam" id="3.30.1300.10:FF:000001">
    <property type="entry name" value="Pantothenate synthetase"/>
    <property type="match status" value="1"/>
</dbReference>
<comment type="pathway">
    <text evidence="2">Cofactor biosynthesis; (R)-pantothenate biosynthesis; (R)-pantothenate from (R)-pantoate and beta-alanine: step 1/1.</text>
</comment>
<evidence type="ECO:0000256" key="6">
    <source>
        <dbReference type="ARBA" id="ARBA00015647"/>
    </source>
</evidence>
<comment type="similarity">
    <text evidence="3">Belongs to the pantothenate synthetase family.</text>
</comment>
<name>A0A8B7BGN9_PHODC</name>
<dbReference type="FunFam" id="3.40.50.620:FF:000160">
    <property type="entry name" value="Pantoate--beta-alanine ligase"/>
    <property type="match status" value="1"/>
</dbReference>
<evidence type="ECO:0000256" key="5">
    <source>
        <dbReference type="ARBA" id="ARBA00012219"/>
    </source>
</evidence>
<dbReference type="OrthoDB" id="2020436at2759"/>